<dbReference type="Proteomes" id="UP000620559">
    <property type="component" value="Unassembled WGS sequence"/>
</dbReference>
<protein>
    <submittedName>
        <fullName evidence="3">AAA-like domain-containing protein</fullName>
    </submittedName>
</protein>
<organism evidence="3 4">
    <name type="scientific">Plectonema cf. radiosum LEGE 06105</name>
    <dbReference type="NCBI Taxonomy" id="945769"/>
    <lineage>
        <taxon>Bacteria</taxon>
        <taxon>Bacillati</taxon>
        <taxon>Cyanobacteriota</taxon>
        <taxon>Cyanophyceae</taxon>
        <taxon>Oscillatoriophycideae</taxon>
        <taxon>Oscillatoriales</taxon>
        <taxon>Microcoleaceae</taxon>
        <taxon>Plectonema</taxon>
    </lineage>
</organism>
<dbReference type="Pfam" id="PF14516">
    <property type="entry name" value="AAA_35"/>
    <property type="match status" value="1"/>
</dbReference>
<comment type="caution">
    <text evidence="3">The sequence shown here is derived from an EMBL/GenBank/DDBJ whole genome shotgun (WGS) entry which is preliminary data.</text>
</comment>
<reference evidence="3" key="1">
    <citation type="submission" date="2020-10" db="EMBL/GenBank/DDBJ databases">
        <authorList>
            <person name="Castelo-Branco R."/>
            <person name="Eusebio N."/>
            <person name="Adriana R."/>
            <person name="Vieira A."/>
            <person name="Brugerolle De Fraissinette N."/>
            <person name="Rezende De Castro R."/>
            <person name="Schneider M.P."/>
            <person name="Vasconcelos V."/>
            <person name="Leao P.N."/>
        </authorList>
    </citation>
    <scope>NUCLEOTIDE SEQUENCE</scope>
    <source>
        <strain evidence="3">LEGE 06105</strain>
    </source>
</reference>
<dbReference type="InterPro" id="IPR019734">
    <property type="entry name" value="TPR_rpt"/>
</dbReference>
<sequence>MTHYQVGGSLPPNAPTYVTRQADEDLYEGLKAGEFCYVLNCRQMGKSSLRVRVMQRLVDEGFACATVDITAIGTADITPEQWYAGVIDTLVGIFKLYKDFDLEVWWAENHLLSPVQKLGKFIETILLVKITENIVIFVDEIDSLLSLNFKDDFFAAIRACYNQRVDRTEYNRLTFALLGVATPADLISDKNRTPFNLGRAIQLNGFQLPESAPLAQGLGDNPQEVLKEVLHWTGGQPFLTQKVCKIIGSGKEGEKSNQWVAEVIKTQIIDNWETQDEPEHLKTIRDRIIRNEQRAGRLLGIYHQIVQRGELPTDNSPEQMELRLTGLVVKGDGKLQVYNRIYQSVFNGEWVEKELGKLRPYSQVLTAWLEANRQDESRLLRGQALQDALDWAKDKSLSDVDYQFLAASQELDKREIQFTLVETEKKAQQIVGDAQRKAKRTNRISLSILAAAIVGAIGASWYGQKLIANAETATFLEREGKSALELFDAYQIDALVSAMNAGQDLQQLAGKNTPIKDYPVTSPIVALNSILYYIQERNQLKGHTSTVNNANFSPDGKTIVTASWDKSAKVWKWKEFGELLNTGCEWLNDYLIINPQELQKLEVCQTPSKLKAAAPYLVKVGEEEAQAGDVKEAIATFKTALKWNPEEKFKFDPQKKAQKFENKGKAEWLVYEGKGLARENDVENAVTKFQQAQKLDAKVEIDADTWDTLCWQGSLNKSAALVMFACENAVKLPPDSGRIRDSRGLARALTGNYKGAVADFEAYIAELDDEESKAQRQGWVKVLREGKNPFIEEVLEKLRG</sequence>
<dbReference type="EMBL" id="JADEWL010000045">
    <property type="protein sequence ID" value="MBE9213910.1"/>
    <property type="molecule type" value="Genomic_DNA"/>
</dbReference>
<dbReference type="PROSITE" id="PS50294">
    <property type="entry name" value="WD_REPEATS_REGION"/>
    <property type="match status" value="1"/>
</dbReference>
<feature type="repeat" description="TPR" evidence="2">
    <location>
        <begin position="614"/>
        <end position="647"/>
    </location>
</feature>
<evidence type="ECO:0000256" key="2">
    <source>
        <dbReference type="PROSITE-ProRule" id="PRU00339"/>
    </source>
</evidence>
<keyword evidence="2" id="KW-0802">TPR repeat</keyword>
<dbReference type="InterPro" id="IPR011990">
    <property type="entry name" value="TPR-like_helical_dom_sf"/>
</dbReference>
<keyword evidence="1" id="KW-0853">WD repeat</keyword>
<proteinExistence type="predicted"/>
<dbReference type="InterPro" id="IPR036322">
    <property type="entry name" value="WD40_repeat_dom_sf"/>
</dbReference>
<dbReference type="InterPro" id="IPR015943">
    <property type="entry name" value="WD40/YVTN_repeat-like_dom_sf"/>
</dbReference>
<evidence type="ECO:0000313" key="4">
    <source>
        <dbReference type="Proteomes" id="UP000620559"/>
    </source>
</evidence>
<dbReference type="Gene3D" id="3.40.50.300">
    <property type="entry name" value="P-loop containing nucleotide triphosphate hydrolases"/>
    <property type="match status" value="1"/>
</dbReference>
<dbReference type="InterPro" id="IPR027417">
    <property type="entry name" value="P-loop_NTPase"/>
</dbReference>
<dbReference type="SUPFAM" id="SSF50978">
    <property type="entry name" value="WD40 repeat-like"/>
    <property type="match status" value="1"/>
</dbReference>
<dbReference type="RefSeq" id="WP_193921211.1">
    <property type="nucleotide sequence ID" value="NZ_JADEWL010000045.1"/>
</dbReference>
<dbReference type="SUPFAM" id="SSF48452">
    <property type="entry name" value="TPR-like"/>
    <property type="match status" value="1"/>
</dbReference>
<evidence type="ECO:0000256" key="1">
    <source>
        <dbReference type="PROSITE-ProRule" id="PRU00221"/>
    </source>
</evidence>
<dbReference type="PROSITE" id="PS50005">
    <property type="entry name" value="TPR"/>
    <property type="match status" value="1"/>
</dbReference>
<dbReference type="PROSITE" id="PS50082">
    <property type="entry name" value="WD_REPEATS_2"/>
    <property type="match status" value="1"/>
</dbReference>
<evidence type="ECO:0000313" key="3">
    <source>
        <dbReference type="EMBL" id="MBE9213910.1"/>
    </source>
</evidence>
<feature type="repeat" description="WD" evidence="1">
    <location>
        <begin position="540"/>
        <end position="572"/>
    </location>
</feature>
<dbReference type="Gene3D" id="1.25.40.10">
    <property type="entry name" value="Tetratricopeptide repeat domain"/>
    <property type="match status" value="1"/>
</dbReference>
<name>A0A8J7JUW8_9CYAN</name>
<dbReference type="SUPFAM" id="SSF52540">
    <property type="entry name" value="P-loop containing nucleoside triphosphate hydrolases"/>
    <property type="match status" value="1"/>
</dbReference>
<dbReference type="InterPro" id="IPR001680">
    <property type="entry name" value="WD40_rpt"/>
</dbReference>
<gene>
    <name evidence="3" type="ORF">IQ247_14755</name>
</gene>
<accession>A0A8J7JUW8</accession>
<dbReference type="AlphaFoldDB" id="A0A8J7JUW8"/>
<dbReference type="Pfam" id="PF00400">
    <property type="entry name" value="WD40"/>
    <property type="match status" value="1"/>
</dbReference>
<keyword evidence="4" id="KW-1185">Reference proteome</keyword>
<dbReference type="SMART" id="SM00320">
    <property type="entry name" value="WD40"/>
    <property type="match status" value="1"/>
</dbReference>
<dbReference type="Gene3D" id="2.130.10.10">
    <property type="entry name" value="YVTN repeat-like/Quinoprotein amine dehydrogenase"/>
    <property type="match status" value="1"/>
</dbReference>